<dbReference type="InterPro" id="IPR025724">
    <property type="entry name" value="GAG-pre-integrase_dom"/>
</dbReference>
<dbReference type="InterPro" id="IPR036397">
    <property type="entry name" value="RNaseH_sf"/>
</dbReference>
<reference evidence="4" key="1">
    <citation type="submission" date="2023-05" db="EMBL/GenBank/DDBJ databases">
        <title>Genome and transcriptome analyses reveal genes involved in the formation of fine ridges on petal epidermal cells in Hibiscus trionum.</title>
        <authorList>
            <person name="Koshimizu S."/>
            <person name="Masuda S."/>
            <person name="Ishii T."/>
            <person name="Shirasu K."/>
            <person name="Hoshino A."/>
            <person name="Arita M."/>
        </authorList>
    </citation>
    <scope>NUCLEOTIDE SEQUENCE</scope>
    <source>
        <strain evidence="4">Hamamatsu line</strain>
    </source>
</reference>
<sequence length="1410" mass="158446">MVQITDQPCSDQFENGSNPYYIYQSDNPGMVLVTQPLFNDNYNSWKRSMLMALSAKNKLGFVNGSIAEPDSSSTDLHNSWTRANNLDLEERFQQTNGPRIFHLKKKLCEIVQGTMSVSAYYTQHKILWDELVSVKSICSCSRCNCGGVRKMLDDTNREQTMQFLMGLHESFAHVRAQILLMDPLPGITKVFSWILQEENQRSISLAAPVSEAAFAVKMASNNPRKSRPQCSYCHLMGHTKDKCYKLHGYPPGYNVRSKASNSNSVSNAVSVASNPLTNEASSVSSSSLSHESLTPQQCQQLIALLSSQIHAASNLENPSTSVNFSMHGKILSYINSIDGFDCNNCWIVDSGASRHICCTKDNFESLIPIDNGTIVLPNKTAVPVKFAGNIRISSHIILHNVLFVPEFKFNLLAVSELIKNSNLSVLFSNNGCLIQDLYQVIGKADLHRGLYLLQVPDSVNCFAATCSNASDSVHSVHQFKNSTAMLVSWHDRLGHPSDHVLHMLKDVLPSVNINKNFPCSVCPLAKHRRLPFPNSSNRASKPFDLVHCDVWGPYKSKTYNNQQYFLTLVDDHTRCTWTYLMQHKSDVISIVPNFIQMVKRQFGYDLKVFRSDNAPELRFTDLFSSLGIVHQFSCVETPQQNAVAETKHQHLLAVARALYFQSKVPGHRDKFNARALPGIFLGYASGVKGYKIYVLQTRNIQVSRDIVFHEHIYPFRSIISKDLPIDPFFDLSLPTDSIDNGYVVRQDTRSDVFQDLNPTHSDPVDNQVPDPVDSRTASSMQHDHSDQADSQDASPIIEPIIDNYSEDSASLEPVISNDDQQNVIDNQQSIVVDQQPVEIQPRRSSRISHKPSYLVRHYQMGTNHINSTCSYPIEDYISSSRLSDTYKSFIGNISSVYEPSFYHQAVKYPEWREAMHAELKAMEDLHTWTVVPLPSGKQPIDCKWVYRVKYKADGSIDRCKARLVAKGFTQIEGIDYTDTFSPVAKLTSFKILLALAAVNGWNLLQLDVNNEFLNGQLDEEVYMKLPLGYETKVDAPNLVCKLNKSIYGLKQASRQWFSTFSQAVLKFGFNQSPSDHSLFTVGSGDKFVALMVYVDDIILAGKDTSLLAEVQDFLQQNFKLKVLVPLKYFFGFEVARNTSGISLSQRHYALQLLEDTGSLGKKPANLPINPSHKLSSTTGDLLPDPQVYRRLIGRLLYLTHTRPDITYAVHLLSQYVSSPRTPHLDAAYNLLAYIKKDPGLGLFFPVNNNLQLSAFVDADYGACPNTRRSTTGFCTYNGDCLISWKSKKQHTVSRSSCEAEYRAMASATCELVWIAALLSSFHIATPTVFLYCDNQAAIYLASNQVFHERSKHIEVDCHFIRDKVSTGFLKLFHVRSSDQLADIFTKGLHLLAFTALMSKLKLLNIHQSSA</sequence>
<accession>A0A9W7I0C3</accession>
<dbReference type="Pfam" id="PF14244">
    <property type="entry name" value="Retrotran_gag_3"/>
    <property type="match status" value="1"/>
</dbReference>
<dbReference type="PANTHER" id="PTHR11439">
    <property type="entry name" value="GAG-POL-RELATED RETROTRANSPOSON"/>
    <property type="match status" value="1"/>
</dbReference>
<dbReference type="Pfam" id="PF22936">
    <property type="entry name" value="Pol_BBD"/>
    <property type="match status" value="1"/>
</dbReference>
<dbReference type="GO" id="GO:0004190">
    <property type="term" value="F:aspartic-type endopeptidase activity"/>
    <property type="evidence" value="ECO:0007669"/>
    <property type="project" value="UniProtKB-KW"/>
</dbReference>
<evidence type="ECO:0000256" key="1">
    <source>
        <dbReference type="ARBA" id="ARBA00022750"/>
    </source>
</evidence>
<dbReference type="GO" id="GO:0003676">
    <property type="term" value="F:nucleic acid binding"/>
    <property type="evidence" value="ECO:0007669"/>
    <property type="project" value="InterPro"/>
</dbReference>
<evidence type="ECO:0000313" key="5">
    <source>
        <dbReference type="Proteomes" id="UP001165190"/>
    </source>
</evidence>
<keyword evidence="1" id="KW-0378">Hydrolase</keyword>
<proteinExistence type="predicted"/>
<feature type="region of interest" description="Disordered" evidence="2">
    <location>
        <begin position="753"/>
        <end position="793"/>
    </location>
</feature>
<dbReference type="EMBL" id="BSYR01000020">
    <property type="protein sequence ID" value="GMI85898.1"/>
    <property type="molecule type" value="Genomic_DNA"/>
</dbReference>
<dbReference type="Pfam" id="PF07727">
    <property type="entry name" value="RVT_2"/>
    <property type="match status" value="1"/>
</dbReference>
<dbReference type="InterPro" id="IPR013103">
    <property type="entry name" value="RVT_2"/>
</dbReference>
<dbReference type="Pfam" id="PF13976">
    <property type="entry name" value="gag_pre-integrs"/>
    <property type="match status" value="1"/>
</dbReference>
<keyword evidence="5" id="KW-1185">Reference proteome</keyword>
<name>A0A9W7I0C3_HIBTR</name>
<feature type="domain" description="Integrase catalytic" evidence="3">
    <location>
        <begin position="538"/>
        <end position="651"/>
    </location>
</feature>
<dbReference type="InterPro" id="IPR057670">
    <property type="entry name" value="SH3_retrovirus"/>
</dbReference>
<dbReference type="InterPro" id="IPR054722">
    <property type="entry name" value="PolX-like_BBD"/>
</dbReference>
<dbReference type="InterPro" id="IPR029472">
    <property type="entry name" value="Copia-like_N"/>
</dbReference>
<dbReference type="Gene3D" id="3.30.420.10">
    <property type="entry name" value="Ribonuclease H-like superfamily/Ribonuclease H"/>
    <property type="match status" value="1"/>
</dbReference>
<keyword evidence="1" id="KW-0645">Protease</keyword>
<comment type="caution">
    <text evidence="4">The sequence shown here is derived from an EMBL/GenBank/DDBJ whole genome shotgun (WGS) entry which is preliminary data.</text>
</comment>
<dbReference type="PROSITE" id="PS50994">
    <property type="entry name" value="INTEGRASE"/>
    <property type="match status" value="1"/>
</dbReference>
<gene>
    <name evidence="4" type="ORF">HRI_002259000</name>
</gene>
<dbReference type="InterPro" id="IPR001584">
    <property type="entry name" value="Integrase_cat-core"/>
</dbReference>
<dbReference type="Pfam" id="PF25597">
    <property type="entry name" value="SH3_retrovirus"/>
    <property type="match status" value="1"/>
</dbReference>
<dbReference type="CDD" id="cd09272">
    <property type="entry name" value="RNase_HI_RT_Ty1"/>
    <property type="match status" value="1"/>
</dbReference>
<dbReference type="InterPro" id="IPR043502">
    <property type="entry name" value="DNA/RNA_pol_sf"/>
</dbReference>
<dbReference type="InterPro" id="IPR012337">
    <property type="entry name" value="RNaseH-like_sf"/>
</dbReference>
<dbReference type="Proteomes" id="UP001165190">
    <property type="component" value="Unassembled WGS sequence"/>
</dbReference>
<protein>
    <recommendedName>
        <fullName evidence="3">Integrase catalytic domain-containing protein</fullName>
    </recommendedName>
</protein>
<dbReference type="PANTHER" id="PTHR11439:SF470">
    <property type="entry name" value="CYSTEINE-RICH RLK (RECEPTOR-LIKE PROTEIN KINASE) 8"/>
    <property type="match status" value="1"/>
</dbReference>
<dbReference type="OrthoDB" id="1617351at2759"/>
<evidence type="ECO:0000259" key="3">
    <source>
        <dbReference type="PROSITE" id="PS50994"/>
    </source>
</evidence>
<dbReference type="SUPFAM" id="SSF53098">
    <property type="entry name" value="Ribonuclease H-like"/>
    <property type="match status" value="1"/>
</dbReference>
<evidence type="ECO:0000313" key="4">
    <source>
        <dbReference type="EMBL" id="GMI85898.1"/>
    </source>
</evidence>
<organism evidence="4 5">
    <name type="scientific">Hibiscus trionum</name>
    <name type="common">Flower of an hour</name>
    <dbReference type="NCBI Taxonomy" id="183268"/>
    <lineage>
        <taxon>Eukaryota</taxon>
        <taxon>Viridiplantae</taxon>
        <taxon>Streptophyta</taxon>
        <taxon>Embryophyta</taxon>
        <taxon>Tracheophyta</taxon>
        <taxon>Spermatophyta</taxon>
        <taxon>Magnoliopsida</taxon>
        <taxon>eudicotyledons</taxon>
        <taxon>Gunneridae</taxon>
        <taxon>Pentapetalae</taxon>
        <taxon>rosids</taxon>
        <taxon>malvids</taxon>
        <taxon>Malvales</taxon>
        <taxon>Malvaceae</taxon>
        <taxon>Malvoideae</taxon>
        <taxon>Hibiscus</taxon>
    </lineage>
</organism>
<dbReference type="GO" id="GO:0015074">
    <property type="term" value="P:DNA integration"/>
    <property type="evidence" value="ECO:0007669"/>
    <property type="project" value="InterPro"/>
</dbReference>
<evidence type="ECO:0000256" key="2">
    <source>
        <dbReference type="SAM" id="MobiDB-lite"/>
    </source>
</evidence>
<keyword evidence="1" id="KW-0064">Aspartyl protease</keyword>
<dbReference type="SUPFAM" id="SSF56672">
    <property type="entry name" value="DNA/RNA polymerases"/>
    <property type="match status" value="1"/>
</dbReference>
<dbReference type="Pfam" id="PF00665">
    <property type="entry name" value="rve"/>
    <property type="match status" value="1"/>
</dbReference>